<dbReference type="AlphaFoldDB" id="A0A484CPH5"/>
<dbReference type="Proteomes" id="UP000295070">
    <property type="component" value="Chromosome 13"/>
</dbReference>
<protein>
    <recommendedName>
        <fullName evidence="4">C1q domain-containing protein</fullName>
    </recommendedName>
</protein>
<dbReference type="SUPFAM" id="SSF49842">
    <property type="entry name" value="TNF-like"/>
    <property type="match status" value="1"/>
</dbReference>
<dbReference type="PANTHER" id="PTHR22923">
    <property type="entry name" value="CEREBELLIN-RELATED"/>
    <property type="match status" value="1"/>
</dbReference>
<evidence type="ECO:0000256" key="2">
    <source>
        <dbReference type="ARBA" id="ARBA00022525"/>
    </source>
</evidence>
<dbReference type="Gene3D" id="2.60.120.40">
    <property type="match status" value="1"/>
</dbReference>
<keyword evidence="3" id="KW-0732">Signal</keyword>
<evidence type="ECO:0000259" key="4">
    <source>
        <dbReference type="PROSITE" id="PS50871"/>
    </source>
</evidence>
<dbReference type="EMBL" id="SCKG01000013">
    <property type="protein sequence ID" value="TDH05346.1"/>
    <property type="molecule type" value="Genomic_DNA"/>
</dbReference>
<name>A0A484CPH5_PERFV</name>
<dbReference type="PRINTS" id="PR00007">
    <property type="entry name" value="COMPLEMNTC1Q"/>
</dbReference>
<dbReference type="GO" id="GO:0005576">
    <property type="term" value="C:extracellular region"/>
    <property type="evidence" value="ECO:0007669"/>
    <property type="project" value="UniProtKB-SubCell"/>
</dbReference>
<comment type="subcellular location">
    <subcellularLocation>
        <location evidence="1">Secreted</location>
    </subcellularLocation>
</comment>
<keyword evidence="6" id="KW-1185">Reference proteome</keyword>
<keyword evidence="2" id="KW-0964">Secreted</keyword>
<dbReference type="Pfam" id="PF00386">
    <property type="entry name" value="C1q"/>
    <property type="match status" value="1"/>
</dbReference>
<dbReference type="SMART" id="SM00110">
    <property type="entry name" value="C1Q"/>
    <property type="match status" value="1"/>
</dbReference>
<dbReference type="InterPro" id="IPR050822">
    <property type="entry name" value="Cerebellin_Synaptic_Org"/>
</dbReference>
<gene>
    <name evidence="5" type="ORF">EPR50_G00143690</name>
</gene>
<reference evidence="5 6" key="1">
    <citation type="submission" date="2019-01" db="EMBL/GenBank/DDBJ databases">
        <title>A chromosome-scale genome assembly of the yellow perch, Perca flavescens.</title>
        <authorList>
            <person name="Feron R."/>
            <person name="Morvezen R."/>
            <person name="Bestin A."/>
            <person name="Haffray P."/>
            <person name="Klopp C."/>
            <person name="Zahm M."/>
            <person name="Cabau C."/>
            <person name="Roques C."/>
            <person name="Donnadieu C."/>
            <person name="Bouchez O."/>
            <person name="Christie M."/>
            <person name="Larson W."/>
            <person name="Guiguen Y."/>
        </authorList>
    </citation>
    <scope>NUCLEOTIDE SEQUENCE [LARGE SCALE GENOMIC DNA]</scope>
    <source>
        <strain evidence="5">YP-PL-M2</strain>
        <tissue evidence="5">Blood</tissue>
    </source>
</reference>
<accession>A0A484CPH5</accession>
<proteinExistence type="predicted"/>
<dbReference type="STRING" id="8167.A0A484CPH5"/>
<dbReference type="InterPro" id="IPR001073">
    <property type="entry name" value="C1q_dom"/>
</dbReference>
<organism evidence="5 6">
    <name type="scientific">Perca flavescens</name>
    <name type="common">American yellow perch</name>
    <name type="synonym">Morone flavescens</name>
    <dbReference type="NCBI Taxonomy" id="8167"/>
    <lineage>
        <taxon>Eukaryota</taxon>
        <taxon>Metazoa</taxon>
        <taxon>Chordata</taxon>
        <taxon>Craniata</taxon>
        <taxon>Vertebrata</taxon>
        <taxon>Euteleostomi</taxon>
        <taxon>Actinopterygii</taxon>
        <taxon>Neopterygii</taxon>
        <taxon>Teleostei</taxon>
        <taxon>Neoteleostei</taxon>
        <taxon>Acanthomorphata</taxon>
        <taxon>Eupercaria</taxon>
        <taxon>Perciformes</taxon>
        <taxon>Percoidei</taxon>
        <taxon>Percidae</taxon>
        <taxon>Percinae</taxon>
        <taxon>Perca</taxon>
    </lineage>
</organism>
<dbReference type="PANTHER" id="PTHR22923:SF102">
    <property type="entry name" value="CEREBELLIN 13-RELATED"/>
    <property type="match status" value="1"/>
</dbReference>
<evidence type="ECO:0000313" key="6">
    <source>
        <dbReference type="Proteomes" id="UP000295070"/>
    </source>
</evidence>
<evidence type="ECO:0000256" key="1">
    <source>
        <dbReference type="ARBA" id="ARBA00004613"/>
    </source>
</evidence>
<feature type="domain" description="C1q" evidence="4">
    <location>
        <begin position="3"/>
        <end position="142"/>
    </location>
</feature>
<dbReference type="InterPro" id="IPR008983">
    <property type="entry name" value="Tumour_necrosis_fac-like_dom"/>
</dbReference>
<evidence type="ECO:0000256" key="3">
    <source>
        <dbReference type="ARBA" id="ARBA00022729"/>
    </source>
</evidence>
<sequence>MAQAVRQVAFSASLLPVGGQAAYTGPFNTPTTLIYKNVPTNIGNAYNPTTGVFTAPVRGAYNFEWTVAAHGDGHTAAWLVKNSEQVFIAWEHQAAGFMSASNGATLLLEVGDVVFVRLRAGTRVYDDGLHFITFSGHLLFPM</sequence>
<comment type="caution">
    <text evidence="5">The sequence shown here is derived from an EMBL/GenBank/DDBJ whole genome shotgun (WGS) entry which is preliminary data.</text>
</comment>
<dbReference type="PROSITE" id="PS50871">
    <property type="entry name" value="C1Q"/>
    <property type="match status" value="1"/>
</dbReference>
<evidence type="ECO:0000313" key="5">
    <source>
        <dbReference type="EMBL" id="TDH05346.1"/>
    </source>
</evidence>